<proteinExistence type="predicted"/>
<dbReference type="InterPro" id="IPR002718">
    <property type="entry name" value="OMP_Helicobacter"/>
</dbReference>
<organism evidence="4 7">
    <name type="scientific">Helicobacter ailurogastricus</name>
    <dbReference type="NCBI Taxonomy" id="1578720"/>
    <lineage>
        <taxon>Bacteria</taxon>
        <taxon>Pseudomonadati</taxon>
        <taxon>Campylobacterota</taxon>
        <taxon>Epsilonproteobacteria</taxon>
        <taxon>Campylobacterales</taxon>
        <taxon>Helicobacteraceae</taxon>
        <taxon>Helicobacter</taxon>
    </lineage>
</organism>
<accession>A0A0K2XBA8</accession>
<dbReference type="STRING" id="1578720.HAL011_00990"/>
<dbReference type="Proteomes" id="UP000045175">
    <property type="component" value="Unassembled WGS sequence"/>
</dbReference>
<feature type="compositionally biased region" description="Low complexity" evidence="1">
    <location>
        <begin position="51"/>
        <end position="71"/>
    </location>
</feature>
<evidence type="ECO:0000313" key="7">
    <source>
        <dbReference type="Proteomes" id="UP000041394"/>
    </source>
</evidence>
<evidence type="ECO:0000313" key="5">
    <source>
        <dbReference type="EMBL" id="CRF52063.1"/>
    </source>
</evidence>
<dbReference type="EMBL" id="CDMG01000002">
    <property type="protein sequence ID" value="CRF52063.1"/>
    <property type="molecule type" value="Genomic_DNA"/>
</dbReference>
<dbReference type="EMBL" id="CDMN01000049">
    <property type="protein sequence ID" value="CRF44645.1"/>
    <property type="molecule type" value="Genomic_DNA"/>
</dbReference>
<dbReference type="EMBL" id="CDMH01000025">
    <property type="protein sequence ID" value="CRF42414.1"/>
    <property type="molecule type" value="Genomic_DNA"/>
</dbReference>
<feature type="region of interest" description="Disordered" evidence="1">
    <location>
        <begin position="35"/>
        <end position="128"/>
    </location>
</feature>
<evidence type="ECO:0000256" key="1">
    <source>
        <dbReference type="SAM" id="MobiDB-lite"/>
    </source>
</evidence>
<dbReference type="Proteomes" id="UP000043437">
    <property type="component" value="Unassembled WGS sequence"/>
</dbReference>
<dbReference type="Pfam" id="PF01856">
    <property type="entry name" value="HP_OMP"/>
    <property type="match status" value="1"/>
</dbReference>
<dbReference type="Proteomes" id="UP000041394">
    <property type="component" value="Unassembled WGS sequence"/>
</dbReference>
<evidence type="ECO:0000313" key="3">
    <source>
        <dbReference type="EMBL" id="CRF42414.1"/>
    </source>
</evidence>
<keyword evidence="6" id="KW-1185">Reference proteome</keyword>
<feature type="compositionally biased region" description="Polar residues" evidence="1">
    <location>
        <begin position="89"/>
        <end position="102"/>
    </location>
</feature>
<protein>
    <submittedName>
        <fullName evidence="4">FIG146085: 3'-to-5' oligoribonuclease A, Bacillus type</fullName>
    </submittedName>
</protein>
<feature type="compositionally biased region" description="Basic and acidic residues" evidence="1">
    <location>
        <begin position="116"/>
        <end position="128"/>
    </location>
</feature>
<evidence type="ECO:0000313" key="8">
    <source>
        <dbReference type="Proteomes" id="UP000043437"/>
    </source>
</evidence>
<evidence type="ECO:0000313" key="6">
    <source>
        <dbReference type="Proteomes" id="UP000038622"/>
    </source>
</evidence>
<evidence type="ECO:0000313" key="2">
    <source>
        <dbReference type="EMBL" id="CRF40347.1"/>
    </source>
</evidence>
<gene>
    <name evidence="2" type="ORF">HAL011_00990</name>
    <name evidence="3" type="ORF">HAL013_05880</name>
    <name evidence="5" type="ORF">HAL07_01890</name>
    <name evidence="4" type="ORF">HAL09_12420</name>
</gene>
<dbReference type="EMBL" id="CDML01000001">
    <property type="protein sequence ID" value="CRF40347.1"/>
    <property type="molecule type" value="Genomic_DNA"/>
</dbReference>
<reference evidence="6" key="3">
    <citation type="submission" date="2014-12" db="EMBL/GenBank/DDBJ databases">
        <authorList>
            <person name="Smet A."/>
        </authorList>
    </citation>
    <scope>NUCLEOTIDE SEQUENCE [LARGE SCALE GENOMIC DNA]</scope>
</reference>
<sequence>MRIFLAMGLVWAGVQAQPLPALVAVSDMLEEDPHMGGSEYNLQPYLFPEGPLQQPQQYRQHLQPRQTQQQPTQPPQPQRARNQKIPTPKTFSNRPKPTPKTQETQEDALHVVPSKVLEDTQSKDSDRLHELDEKIKTLKGQIKDLGGKPETKYEYAKDYLDKHFKHAKKGVRAKKAASYKIAKEKSGFFLGGGWGLGMIDESYNSQQAKSVALGIPQQQEMFKKLPKLSGAANMMNVELGYQQYFNPYFGTRIYGDLLFIPGFANYTTLNGDTASRGFGGFFYALGSLNMDMLFDAPLEKQKKHFIGAYAGFGVGLMMLKDKSYTAFRQVVQEGYTSPETLWRTLVQVDYTINLGVAFTYNRHLRFEVGTKIPLTYLRLGFETPATYKSKGNGQQLISEDTGFKRSSLLVMNVLYVF</sequence>
<dbReference type="AlphaFoldDB" id="A0A0K2XBA8"/>
<evidence type="ECO:0000313" key="4">
    <source>
        <dbReference type="EMBL" id="CRF44645.1"/>
    </source>
</evidence>
<name>A0A0K2XBA8_9HELI</name>
<dbReference type="RefSeq" id="WP_053941054.1">
    <property type="nucleotide sequence ID" value="NZ_BSWO01000088.1"/>
</dbReference>
<reference evidence="4" key="1">
    <citation type="submission" date="2014-12" db="EMBL/GenBank/DDBJ databases">
        <title>Whole genome sequences of four Staphylococcus schleiferi canine isolates.</title>
        <authorList>
            <person name="Misic A.M."/>
            <person name="Cain C."/>
            <person name="Morris D.O."/>
            <person name="Rankin S."/>
            <person name="Beiting D."/>
        </authorList>
    </citation>
    <scope>NUCLEOTIDE SEQUENCE</scope>
    <source>
        <strain evidence="2">ASB11</strain>
        <strain evidence="3">ASB13</strain>
        <strain evidence="5">ASB7</strain>
        <strain evidence="4">ASB9</strain>
    </source>
</reference>
<reference evidence="7 8" key="2">
    <citation type="submission" date="2014-12" db="EMBL/GenBank/DDBJ databases">
        <authorList>
            <person name="Jaenicke S."/>
        </authorList>
    </citation>
    <scope>NUCLEOTIDE SEQUENCE [LARGE SCALE GENOMIC DNA]</scope>
</reference>
<dbReference type="Proteomes" id="UP000038622">
    <property type="component" value="Unassembled WGS sequence"/>
</dbReference>
<dbReference type="GeneID" id="82131225"/>